<dbReference type="SUPFAM" id="SSF52518">
    <property type="entry name" value="Thiamin diphosphate-binding fold (THDP-binding)"/>
    <property type="match status" value="1"/>
</dbReference>
<proteinExistence type="inferred from homology"/>
<evidence type="ECO:0000259" key="4">
    <source>
        <dbReference type="Pfam" id="PF00456"/>
    </source>
</evidence>
<comment type="cofactor">
    <cofactor evidence="1">
        <name>thiamine diphosphate</name>
        <dbReference type="ChEBI" id="CHEBI:58937"/>
    </cofactor>
</comment>
<keyword evidence="3" id="KW-0786">Thiamine pyrophosphate</keyword>
<name>I8QWY8_9THEO</name>
<keyword evidence="6" id="KW-1185">Reference proteome</keyword>
<dbReference type="PROSITE" id="PS51257">
    <property type="entry name" value="PROKAR_LIPOPROTEIN"/>
    <property type="match status" value="1"/>
</dbReference>
<evidence type="ECO:0000313" key="5">
    <source>
        <dbReference type="EMBL" id="EIV99432.1"/>
    </source>
</evidence>
<accession>I8QWY8</accession>
<comment type="similarity">
    <text evidence="2">Belongs to the transketolase family.</text>
</comment>
<dbReference type="AlphaFoldDB" id="I8QWY8"/>
<reference evidence="5 6" key="1">
    <citation type="submission" date="2012-02" db="EMBL/GenBank/DDBJ databases">
        <title>Improved High-Quality Draft sequence of Thermoanaerobacter siderophilus SR4.</title>
        <authorList>
            <consortium name="US DOE Joint Genome Institute"/>
            <person name="Lucas S."/>
            <person name="Han J."/>
            <person name="Lapidus A."/>
            <person name="Cheng J.-F."/>
            <person name="Goodwin L."/>
            <person name="Pitluck S."/>
            <person name="Peters L."/>
            <person name="Detter J.C."/>
            <person name="Han C."/>
            <person name="Tapia R."/>
            <person name="Land M."/>
            <person name="Hauser L."/>
            <person name="Kyrpides N."/>
            <person name="Ivanova N."/>
            <person name="Pagani I."/>
            <person name="Hemme C."/>
            <person name="Woyke T."/>
        </authorList>
    </citation>
    <scope>NUCLEOTIDE SEQUENCE [LARGE SCALE GENOMIC DNA]</scope>
    <source>
        <strain evidence="5 6">SR4</strain>
    </source>
</reference>
<evidence type="ECO:0000313" key="6">
    <source>
        <dbReference type="Proteomes" id="UP000005110"/>
    </source>
</evidence>
<protein>
    <submittedName>
        <fullName evidence="5">Transketolase, beta subunit</fullName>
    </submittedName>
</protein>
<dbReference type="Gene3D" id="3.40.50.970">
    <property type="match status" value="1"/>
</dbReference>
<evidence type="ECO:0000256" key="1">
    <source>
        <dbReference type="ARBA" id="ARBA00001964"/>
    </source>
</evidence>
<dbReference type="EMBL" id="CM001486">
    <property type="protein sequence ID" value="EIV99432.1"/>
    <property type="molecule type" value="Genomic_DNA"/>
</dbReference>
<dbReference type="PANTHER" id="PTHR47514:SF1">
    <property type="entry name" value="TRANSKETOLASE N-TERMINAL SECTION-RELATED"/>
    <property type="match status" value="1"/>
</dbReference>
<dbReference type="Pfam" id="PF00456">
    <property type="entry name" value="Transketolase_N"/>
    <property type="match status" value="1"/>
</dbReference>
<dbReference type="CDD" id="cd02012">
    <property type="entry name" value="TPP_TK"/>
    <property type="match status" value="1"/>
</dbReference>
<dbReference type="HOGENOM" id="CLU_009227_4_1_9"/>
<sequence length="273" mass="30129">MSKDYLKQKAKEIRKDIIAMIAEAGSGHPGGSLSCTDILTILYFDKMNIDPENPKWEERDRLVLSKGHAAPALYAVLSERGYFPKEELKTLRQLHSILQGHPDMKSTPGVDMTTGSLGQGLSAANGMALAGKLDHKNYRVYVILGDGEIQEGQIWEAAMTAAHYKLDNLTAILDYNGLQIDGKNEDVMNIAPVKENLKAFGWNVIEADGHNFEELDRAIEEAKATKGKPTIIIAKTIKGKGVSFMENRVEWHGVAPKKEEAEKALAELERSEA</sequence>
<dbReference type="InterPro" id="IPR005474">
    <property type="entry name" value="Transketolase_N"/>
</dbReference>
<dbReference type="InterPro" id="IPR029061">
    <property type="entry name" value="THDP-binding"/>
</dbReference>
<dbReference type="Proteomes" id="UP000005110">
    <property type="component" value="Chromosome"/>
</dbReference>
<evidence type="ECO:0000256" key="3">
    <source>
        <dbReference type="ARBA" id="ARBA00023052"/>
    </source>
</evidence>
<dbReference type="PANTHER" id="PTHR47514">
    <property type="entry name" value="TRANSKETOLASE N-TERMINAL SECTION-RELATED"/>
    <property type="match status" value="1"/>
</dbReference>
<evidence type="ECO:0000256" key="2">
    <source>
        <dbReference type="ARBA" id="ARBA00007131"/>
    </source>
</evidence>
<feature type="domain" description="Transketolase N-terminal" evidence="4">
    <location>
        <begin position="8"/>
        <end position="263"/>
    </location>
</feature>
<organism evidence="5 6">
    <name type="scientific">Thermoanaerobacter siderophilus SR4</name>
    <dbReference type="NCBI Taxonomy" id="880478"/>
    <lineage>
        <taxon>Bacteria</taxon>
        <taxon>Bacillati</taxon>
        <taxon>Bacillota</taxon>
        <taxon>Clostridia</taxon>
        <taxon>Thermoanaerobacterales</taxon>
        <taxon>Thermoanaerobacteraceae</taxon>
        <taxon>Thermoanaerobacter</taxon>
    </lineage>
</organism>
<gene>
    <name evidence="5" type="ORF">ThesiDRAFT1_0408</name>
</gene>